<dbReference type="SUPFAM" id="SSF50022">
    <property type="entry name" value="ISP domain"/>
    <property type="match status" value="1"/>
</dbReference>
<dbReference type="GO" id="GO:0051537">
    <property type="term" value="F:2 iron, 2 sulfur cluster binding"/>
    <property type="evidence" value="ECO:0007669"/>
    <property type="project" value="UniProtKB-KW"/>
</dbReference>
<dbReference type="EMBL" id="JACLAW010000005">
    <property type="protein sequence ID" value="MBC2665481.1"/>
    <property type="molecule type" value="Genomic_DNA"/>
</dbReference>
<keyword evidence="8" id="KW-1185">Reference proteome</keyword>
<dbReference type="InterPro" id="IPR036922">
    <property type="entry name" value="Rieske_2Fe-2S_sf"/>
</dbReference>
<evidence type="ECO:0000256" key="1">
    <source>
        <dbReference type="ARBA" id="ARBA00022714"/>
    </source>
</evidence>
<name>A0A7X1FR83_9SPHN</name>
<dbReference type="Gene3D" id="3.90.380.10">
    <property type="entry name" value="Naphthalene 1,2-dioxygenase Alpha Subunit, Chain A, domain 1"/>
    <property type="match status" value="1"/>
</dbReference>
<dbReference type="RefSeq" id="WP_185663736.1">
    <property type="nucleotide sequence ID" value="NZ_JACLAW010000005.1"/>
</dbReference>
<feature type="domain" description="Rieske" evidence="6">
    <location>
        <begin position="9"/>
        <end position="111"/>
    </location>
</feature>
<evidence type="ECO:0000256" key="2">
    <source>
        <dbReference type="ARBA" id="ARBA00022723"/>
    </source>
</evidence>
<evidence type="ECO:0000259" key="6">
    <source>
        <dbReference type="PROSITE" id="PS51296"/>
    </source>
</evidence>
<proteinExistence type="predicted"/>
<gene>
    <name evidence="7" type="ORF">H7F51_08100</name>
</gene>
<dbReference type="Proteomes" id="UP000566813">
    <property type="component" value="Unassembled WGS sequence"/>
</dbReference>
<dbReference type="Gene3D" id="2.102.10.10">
    <property type="entry name" value="Rieske [2Fe-2S] iron-sulphur domain"/>
    <property type="match status" value="1"/>
</dbReference>
<keyword evidence="5" id="KW-0411">Iron-sulfur</keyword>
<dbReference type="SUPFAM" id="SSF55961">
    <property type="entry name" value="Bet v1-like"/>
    <property type="match status" value="1"/>
</dbReference>
<organism evidence="7 8">
    <name type="scientific">Novosphingobium flavum</name>
    <dbReference type="NCBI Taxonomy" id="1778672"/>
    <lineage>
        <taxon>Bacteria</taxon>
        <taxon>Pseudomonadati</taxon>
        <taxon>Pseudomonadota</taxon>
        <taxon>Alphaproteobacteria</taxon>
        <taxon>Sphingomonadales</taxon>
        <taxon>Sphingomonadaceae</taxon>
        <taxon>Novosphingobium</taxon>
    </lineage>
</organism>
<sequence>MSEYVRNAWYMAAWAEEVPQGGFLARKLLDKPWLIWREGDGRWVMVADRCPHRFVPLSMGRFADGRITCGYHGLTFDGSGACIHNPFGNPLPATARLGICPVVEAHGGLWFWPGDPAMADPALVPDFSFIDAGPPVGRSRYVMEVNYELIADNLLDLSHAEFLHVESFGTNGSLFSHGNQTVETDATGAIWNKWDTAGAPPPGWSMPLVGEGQTVDQSLHMRWHAPANLALFIRMARAGTGGQDLIIPPIANPHILTPETQGSTHYFFTHEPGPEAEALARRVFLEEDEPMISAQAAAMGETDFWDMRPLVLASDAGAIRARRRLMQMRRAETGGK</sequence>
<dbReference type="InterPro" id="IPR044043">
    <property type="entry name" value="VanA_C_cat"/>
</dbReference>
<dbReference type="GO" id="GO:0046872">
    <property type="term" value="F:metal ion binding"/>
    <property type="evidence" value="ECO:0007669"/>
    <property type="project" value="UniProtKB-KW"/>
</dbReference>
<keyword evidence="3" id="KW-0560">Oxidoreductase</keyword>
<keyword evidence="2" id="KW-0479">Metal-binding</keyword>
<dbReference type="Pfam" id="PF00355">
    <property type="entry name" value="Rieske"/>
    <property type="match status" value="1"/>
</dbReference>
<keyword evidence="1" id="KW-0001">2Fe-2S</keyword>
<keyword evidence="7" id="KW-0223">Dioxygenase</keyword>
<keyword evidence="4" id="KW-0408">Iron</keyword>
<evidence type="ECO:0000313" key="7">
    <source>
        <dbReference type="EMBL" id="MBC2665481.1"/>
    </source>
</evidence>
<dbReference type="GO" id="GO:0051213">
    <property type="term" value="F:dioxygenase activity"/>
    <property type="evidence" value="ECO:0007669"/>
    <property type="project" value="UniProtKB-KW"/>
</dbReference>
<evidence type="ECO:0000313" key="8">
    <source>
        <dbReference type="Proteomes" id="UP000566813"/>
    </source>
</evidence>
<dbReference type="AlphaFoldDB" id="A0A7X1FR83"/>
<dbReference type="PANTHER" id="PTHR21266:SF60">
    <property type="entry name" value="3-KETOSTEROID-9-ALPHA-MONOOXYGENASE, OXYGENASE COMPONENT"/>
    <property type="match status" value="1"/>
</dbReference>
<reference evidence="7 8" key="1">
    <citation type="submission" date="2020-08" db="EMBL/GenBank/DDBJ databases">
        <title>The genome sequence of type strain Novosphingobium flavum NBRC 111647.</title>
        <authorList>
            <person name="Liu Y."/>
        </authorList>
    </citation>
    <scope>NUCLEOTIDE SEQUENCE [LARGE SCALE GENOMIC DNA]</scope>
    <source>
        <strain evidence="7 8">NBRC 111647</strain>
    </source>
</reference>
<evidence type="ECO:0000256" key="3">
    <source>
        <dbReference type="ARBA" id="ARBA00023002"/>
    </source>
</evidence>
<comment type="caution">
    <text evidence="7">The sequence shown here is derived from an EMBL/GenBank/DDBJ whole genome shotgun (WGS) entry which is preliminary data.</text>
</comment>
<dbReference type="PROSITE" id="PS51296">
    <property type="entry name" value="RIESKE"/>
    <property type="match status" value="1"/>
</dbReference>
<dbReference type="InterPro" id="IPR017941">
    <property type="entry name" value="Rieske_2Fe-2S"/>
</dbReference>
<evidence type="ECO:0000256" key="4">
    <source>
        <dbReference type="ARBA" id="ARBA00023004"/>
    </source>
</evidence>
<dbReference type="InterPro" id="IPR050584">
    <property type="entry name" value="Cholesterol_7-desaturase"/>
</dbReference>
<accession>A0A7X1FR83</accession>
<protein>
    <submittedName>
        <fullName evidence="7">Aromatic ring-hydroxylating dioxygenase subunit alpha</fullName>
    </submittedName>
</protein>
<dbReference type="Pfam" id="PF19112">
    <property type="entry name" value="VanA_C"/>
    <property type="match status" value="1"/>
</dbReference>
<evidence type="ECO:0000256" key="5">
    <source>
        <dbReference type="ARBA" id="ARBA00023014"/>
    </source>
</evidence>
<dbReference type="PANTHER" id="PTHR21266">
    <property type="entry name" value="IRON-SULFUR DOMAIN CONTAINING PROTEIN"/>
    <property type="match status" value="1"/>
</dbReference>